<dbReference type="AlphaFoldDB" id="A0A8J5TGJ0"/>
<keyword evidence="2" id="KW-1185">Reference proteome</keyword>
<gene>
    <name evidence="1" type="ORF">GUJ93_ZPchr0007g3586</name>
</gene>
<evidence type="ECO:0000313" key="2">
    <source>
        <dbReference type="Proteomes" id="UP000729402"/>
    </source>
</evidence>
<reference evidence="1" key="2">
    <citation type="submission" date="2021-02" db="EMBL/GenBank/DDBJ databases">
        <authorList>
            <person name="Kimball J.A."/>
            <person name="Haas M.W."/>
            <person name="Macchietto M."/>
            <person name="Kono T."/>
            <person name="Duquette J."/>
            <person name="Shao M."/>
        </authorList>
    </citation>
    <scope>NUCLEOTIDE SEQUENCE</scope>
    <source>
        <tissue evidence="1">Fresh leaf tissue</tissue>
    </source>
</reference>
<sequence length="85" mass="9942">MAMHESRWSIVRSIVGPRDHEELIGSNNEEQQRWRRPTTRFEWRGSRVNDGRWVPTTGGEGTCDVEDQRTIVGLTKVTTRFGQNW</sequence>
<comment type="caution">
    <text evidence="1">The sequence shown here is derived from an EMBL/GenBank/DDBJ whole genome shotgun (WGS) entry which is preliminary data.</text>
</comment>
<reference evidence="1" key="1">
    <citation type="journal article" date="2021" name="bioRxiv">
        <title>Whole Genome Assembly and Annotation of Northern Wild Rice, Zizania palustris L., Supports a Whole Genome Duplication in the Zizania Genus.</title>
        <authorList>
            <person name="Haas M."/>
            <person name="Kono T."/>
            <person name="Macchietto M."/>
            <person name="Millas R."/>
            <person name="McGilp L."/>
            <person name="Shao M."/>
            <person name="Duquette J."/>
            <person name="Hirsch C.N."/>
            <person name="Kimball J."/>
        </authorList>
    </citation>
    <scope>NUCLEOTIDE SEQUENCE</scope>
    <source>
        <tissue evidence="1">Fresh leaf tissue</tissue>
    </source>
</reference>
<accession>A0A8J5TGJ0</accession>
<name>A0A8J5TGJ0_ZIZPA</name>
<dbReference type="Proteomes" id="UP000729402">
    <property type="component" value="Unassembled WGS sequence"/>
</dbReference>
<organism evidence="1 2">
    <name type="scientific">Zizania palustris</name>
    <name type="common">Northern wild rice</name>
    <dbReference type="NCBI Taxonomy" id="103762"/>
    <lineage>
        <taxon>Eukaryota</taxon>
        <taxon>Viridiplantae</taxon>
        <taxon>Streptophyta</taxon>
        <taxon>Embryophyta</taxon>
        <taxon>Tracheophyta</taxon>
        <taxon>Spermatophyta</taxon>
        <taxon>Magnoliopsida</taxon>
        <taxon>Liliopsida</taxon>
        <taxon>Poales</taxon>
        <taxon>Poaceae</taxon>
        <taxon>BOP clade</taxon>
        <taxon>Oryzoideae</taxon>
        <taxon>Oryzeae</taxon>
        <taxon>Zizaniinae</taxon>
        <taxon>Zizania</taxon>
    </lineage>
</organism>
<dbReference type="EMBL" id="JAAALK010000282">
    <property type="protein sequence ID" value="KAG8081189.1"/>
    <property type="molecule type" value="Genomic_DNA"/>
</dbReference>
<proteinExistence type="predicted"/>
<evidence type="ECO:0000313" key="1">
    <source>
        <dbReference type="EMBL" id="KAG8081189.1"/>
    </source>
</evidence>
<protein>
    <submittedName>
        <fullName evidence="1">Uncharacterized protein</fullName>
    </submittedName>
</protein>